<evidence type="ECO:0000256" key="5">
    <source>
        <dbReference type="ARBA" id="ARBA00022898"/>
    </source>
</evidence>
<dbReference type="Proteomes" id="UP000474676">
    <property type="component" value="Unassembled WGS sequence"/>
</dbReference>
<dbReference type="InterPro" id="IPR015422">
    <property type="entry name" value="PyrdxlP-dep_Trfase_small"/>
</dbReference>
<evidence type="ECO:0000256" key="6">
    <source>
        <dbReference type="ARBA" id="ARBA00023004"/>
    </source>
</evidence>
<dbReference type="InterPro" id="IPR000192">
    <property type="entry name" value="Aminotrans_V_dom"/>
</dbReference>
<keyword evidence="10" id="KW-0032">Aminotransferase</keyword>
<dbReference type="PANTHER" id="PTHR11601:SF34">
    <property type="entry name" value="CYSTEINE DESULFURASE"/>
    <property type="match status" value="1"/>
</dbReference>
<dbReference type="Pfam" id="PF00266">
    <property type="entry name" value="Aminotran_5"/>
    <property type="match status" value="1"/>
</dbReference>
<organism evidence="10 11">
    <name type="scientific">Hornefia butyriciproducens</name>
    <dbReference type="NCBI Taxonomy" id="2652293"/>
    <lineage>
        <taxon>Bacteria</taxon>
        <taxon>Bacillati</taxon>
        <taxon>Bacillota</taxon>
        <taxon>Clostridia</taxon>
        <taxon>Peptostreptococcales</taxon>
        <taxon>Anaerovoracaceae</taxon>
        <taxon>Hornefia</taxon>
    </lineage>
</organism>
<dbReference type="Gene3D" id="3.40.640.10">
    <property type="entry name" value="Type I PLP-dependent aspartate aminotransferase-like (Major domain)"/>
    <property type="match status" value="1"/>
</dbReference>
<keyword evidence="6" id="KW-0408">Iron</keyword>
<dbReference type="InterPro" id="IPR015421">
    <property type="entry name" value="PyrdxlP-dep_Trfase_major"/>
</dbReference>
<dbReference type="PANTHER" id="PTHR11601">
    <property type="entry name" value="CYSTEINE DESULFURYLASE FAMILY MEMBER"/>
    <property type="match status" value="1"/>
</dbReference>
<evidence type="ECO:0000313" key="11">
    <source>
        <dbReference type="Proteomes" id="UP000474676"/>
    </source>
</evidence>
<proteinExistence type="inferred from homology"/>
<evidence type="ECO:0000256" key="4">
    <source>
        <dbReference type="ARBA" id="ARBA00022723"/>
    </source>
</evidence>
<dbReference type="RefSeq" id="WP_154575153.1">
    <property type="nucleotide sequence ID" value="NZ_VUMZ01000015.1"/>
</dbReference>
<dbReference type="GO" id="GO:0008483">
    <property type="term" value="F:transaminase activity"/>
    <property type="evidence" value="ECO:0007669"/>
    <property type="project" value="UniProtKB-KW"/>
</dbReference>
<keyword evidence="11" id="KW-1185">Reference proteome</keyword>
<evidence type="ECO:0000256" key="2">
    <source>
        <dbReference type="ARBA" id="ARBA00006490"/>
    </source>
</evidence>
<dbReference type="AlphaFoldDB" id="A0A6L5Y7S2"/>
<dbReference type="GeneID" id="303115804"/>
<dbReference type="Gene3D" id="3.90.1150.10">
    <property type="entry name" value="Aspartate Aminotransferase, domain 1"/>
    <property type="match status" value="1"/>
</dbReference>
<dbReference type="GO" id="GO:0051536">
    <property type="term" value="F:iron-sulfur cluster binding"/>
    <property type="evidence" value="ECO:0007669"/>
    <property type="project" value="UniProtKB-KW"/>
</dbReference>
<dbReference type="InterPro" id="IPR016454">
    <property type="entry name" value="Cysteine_dSase"/>
</dbReference>
<evidence type="ECO:0000256" key="8">
    <source>
        <dbReference type="ARBA" id="ARBA00050776"/>
    </source>
</evidence>
<evidence type="ECO:0000259" key="9">
    <source>
        <dbReference type="Pfam" id="PF00266"/>
    </source>
</evidence>
<keyword evidence="5" id="KW-0663">Pyridoxal phosphate</keyword>
<name>A0A6L5Y7S2_9FIRM</name>
<comment type="cofactor">
    <cofactor evidence="1">
        <name>pyridoxal 5'-phosphate</name>
        <dbReference type="ChEBI" id="CHEBI:597326"/>
    </cofactor>
</comment>
<reference evidence="10 11" key="1">
    <citation type="submission" date="2019-08" db="EMBL/GenBank/DDBJ databases">
        <title>In-depth cultivation of the pig gut microbiome towards novel bacterial diversity and tailored functional studies.</title>
        <authorList>
            <person name="Wylensek D."/>
            <person name="Hitch T.C.A."/>
            <person name="Clavel T."/>
        </authorList>
    </citation>
    <scope>NUCLEOTIDE SEQUENCE [LARGE SCALE GENOMIC DNA]</scope>
    <source>
        <strain evidence="10 11">WCA-MUC-591-APC-3H</strain>
    </source>
</reference>
<dbReference type="GO" id="GO:0031071">
    <property type="term" value="F:cysteine desulfurase activity"/>
    <property type="evidence" value="ECO:0007669"/>
    <property type="project" value="UniProtKB-EC"/>
</dbReference>
<feature type="domain" description="Aminotransferase class V" evidence="9">
    <location>
        <begin position="3"/>
        <end position="363"/>
    </location>
</feature>
<keyword evidence="3 10" id="KW-0808">Transferase</keyword>
<protein>
    <submittedName>
        <fullName evidence="10">Aminotransferase class V-fold PLP-dependent enzyme</fullName>
    </submittedName>
</protein>
<comment type="catalytic activity">
    <reaction evidence="8">
        <text>(sulfur carrier)-H + L-cysteine = (sulfur carrier)-SH + L-alanine</text>
        <dbReference type="Rhea" id="RHEA:43892"/>
        <dbReference type="Rhea" id="RHEA-COMP:14737"/>
        <dbReference type="Rhea" id="RHEA-COMP:14739"/>
        <dbReference type="ChEBI" id="CHEBI:29917"/>
        <dbReference type="ChEBI" id="CHEBI:35235"/>
        <dbReference type="ChEBI" id="CHEBI:57972"/>
        <dbReference type="ChEBI" id="CHEBI:64428"/>
        <dbReference type="EC" id="2.8.1.7"/>
    </reaction>
</comment>
<dbReference type="Gene3D" id="1.10.260.50">
    <property type="match status" value="1"/>
</dbReference>
<dbReference type="SUPFAM" id="SSF53383">
    <property type="entry name" value="PLP-dependent transferases"/>
    <property type="match status" value="1"/>
</dbReference>
<comment type="similarity">
    <text evidence="2">Belongs to the class-V pyridoxal-phosphate-dependent aminotransferase family. NifS/IscS subfamily.</text>
</comment>
<evidence type="ECO:0000313" key="10">
    <source>
        <dbReference type="EMBL" id="MST52774.1"/>
    </source>
</evidence>
<evidence type="ECO:0000256" key="1">
    <source>
        <dbReference type="ARBA" id="ARBA00001933"/>
    </source>
</evidence>
<accession>A0A6L5Y7S2</accession>
<evidence type="ECO:0000256" key="3">
    <source>
        <dbReference type="ARBA" id="ARBA00022679"/>
    </source>
</evidence>
<gene>
    <name evidence="10" type="ORF">FYJ64_10765</name>
</gene>
<keyword evidence="4" id="KW-0479">Metal-binding</keyword>
<dbReference type="PIRSF" id="PIRSF005572">
    <property type="entry name" value="NifS"/>
    <property type="match status" value="1"/>
</dbReference>
<sequence>MSIYLDYNASAPIDSRVLATMIDIYKNHIGNADSRTHDHGDQARVIVENARKDVAGLLGISSSEVFFTSGATESNNIAIQGLEEYALKSGKNHIITTSIEHKAILETAKSMVRRGFEIDIIDPEPTGRVSVEKIVEKVRDNTLLVSVMHVNNETGIIQPIEELGLELGKRDILFHIDATQSCGKLVQELRNAKYNMLSFSAHKLRGPQGVGVLVLRRTGYKLPPVKAIMYGGQQEHGIRPGTIPVALVGGCGKACEIAADEYKNNSIKTKAVKTALLAILKESGLTYSFNGDQKHCLDSTVNLCLQGVSSEALMLSTKEYCSISNGSACTSKSYEPSYVLKAMKISVEQIEDSIRISWGPDTNLDEFKKQFSKLLEMAKVLVN</sequence>
<comment type="caution">
    <text evidence="10">The sequence shown here is derived from an EMBL/GenBank/DDBJ whole genome shotgun (WGS) entry which is preliminary data.</text>
</comment>
<dbReference type="EMBL" id="VUMZ01000015">
    <property type="protein sequence ID" value="MST52774.1"/>
    <property type="molecule type" value="Genomic_DNA"/>
</dbReference>
<dbReference type="GO" id="GO:0046872">
    <property type="term" value="F:metal ion binding"/>
    <property type="evidence" value="ECO:0007669"/>
    <property type="project" value="UniProtKB-KW"/>
</dbReference>
<evidence type="ECO:0000256" key="7">
    <source>
        <dbReference type="ARBA" id="ARBA00023014"/>
    </source>
</evidence>
<dbReference type="InterPro" id="IPR015424">
    <property type="entry name" value="PyrdxlP-dep_Trfase"/>
</dbReference>
<keyword evidence="7" id="KW-0411">Iron-sulfur</keyword>